<proteinExistence type="inferred from homology"/>
<gene>
    <name evidence="15" type="ORF">QU24_17660</name>
</gene>
<dbReference type="PROSITE" id="PS52004">
    <property type="entry name" value="KS3_2"/>
    <property type="match status" value="1"/>
</dbReference>
<keyword evidence="6 11" id="KW-0808">Transferase</keyword>
<evidence type="ECO:0000259" key="14">
    <source>
        <dbReference type="PROSITE" id="PS52004"/>
    </source>
</evidence>
<evidence type="ECO:0000256" key="10">
    <source>
        <dbReference type="ARBA" id="ARBA00023315"/>
    </source>
</evidence>
<feature type="active site" description="For beta-ketoacyl synthase activity" evidence="12">
    <location>
        <position position="164"/>
    </location>
</feature>
<comment type="function">
    <text evidence="11">Involved in the type II fatty acid elongation cycle. Catalyzes the elongation of a wide range of acyl-ACP by the addition of two carbons from malonyl-ACP to an acyl acceptor. Can efficiently catalyze the conversion of palmitoleoyl-ACP (cis-hexadec-9-enoyl-ACP) to cis-vaccenoyl-ACP (cis-octadec-11-enoyl-ACP), an essential step in the thermal regulation of fatty acid composition.</text>
</comment>
<dbReference type="CDD" id="cd00834">
    <property type="entry name" value="KAS_I_II"/>
    <property type="match status" value="1"/>
</dbReference>
<dbReference type="NCBIfam" id="TIGR03150">
    <property type="entry name" value="fabF"/>
    <property type="match status" value="1"/>
</dbReference>
<evidence type="ECO:0000256" key="8">
    <source>
        <dbReference type="ARBA" id="ARBA00023098"/>
    </source>
</evidence>
<evidence type="ECO:0000256" key="3">
    <source>
        <dbReference type="ARBA" id="ARBA00012356"/>
    </source>
</evidence>
<sequence length="413" mass="42914">MSKRRVVVTGLGMLSPVGNTVESTWSALLAGQSGINLIDHFDTSAYATRFAGLVRDFNCDEFISRKDQRKMDDFIQYGIVAGIQAMADSGLVVTDENAGRIGAAIGSGIGGLGLIEDNHSSLVNGGPRKISPFFVPSTIVNMVAGHLTIMYGLKGPSISIATACTSGVHNIGHAARIIAYNDADVMLAGGAEKASTPLGVGGFGAARALSTNNENPQAASRPWDKDRDGFVLGDGAGIVVLEEYEHAKKRGAKIYAEIIGFGMSSDAYHMTSPPEDGSGAAAAMVNALRDAQLNAEQIGYVNAHGTSTPAGDKAEAQAVKSVFGAAARSVMVSSTKSMTGHLLGAAGAVESIYSILALRDQAIPPTINLDNPDEGCDLDFVPHTARQVSGLEYALCNSFGFGGTNGSLIFRKV</sequence>
<keyword evidence="5 11" id="KW-0444">Lipid biosynthesis</keyword>
<dbReference type="RefSeq" id="WP_039333675.1">
    <property type="nucleotide sequence ID" value="NZ_JTJJ01000069.1"/>
</dbReference>
<comment type="caution">
    <text evidence="15">The sequence shown here is derived from an EMBL/GenBank/DDBJ whole genome shotgun (WGS) entry which is preliminary data.</text>
</comment>
<feature type="domain" description="Ketosynthase family 3 (KS3)" evidence="14">
    <location>
        <begin position="3"/>
        <end position="412"/>
    </location>
</feature>
<evidence type="ECO:0000313" key="16">
    <source>
        <dbReference type="Proteomes" id="UP000030853"/>
    </source>
</evidence>
<dbReference type="NCBIfam" id="NF005589">
    <property type="entry name" value="PRK07314.1"/>
    <property type="match status" value="1"/>
</dbReference>
<evidence type="ECO:0000256" key="11">
    <source>
        <dbReference type="PIRNR" id="PIRNR000447"/>
    </source>
</evidence>
<dbReference type="InterPro" id="IPR014030">
    <property type="entry name" value="Ketoacyl_synth_N"/>
</dbReference>
<dbReference type="InterPro" id="IPR017568">
    <property type="entry name" value="3-oxoacyl-ACP_synth-2"/>
</dbReference>
<comment type="similarity">
    <text evidence="2 11 13">Belongs to the thiolase-like superfamily. Beta-ketoacyl-ACP synthases family.</text>
</comment>
<dbReference type="InterPro" id="IPR020841">
    <property type="entry name" value="PKS_Beta-ketoAc_synthase_dom"/>
</dbReference>
<comment type="catalytic activity">
    <reaction evidence="11">
        <text>(9Z)-hexadecenoyl-[ACP] + malonyl-[ACP] + H(+) = 3-oxo-(11Z)-octadecenoyl-[ACP] + holo-[ACP] + CO2</text>
        <dbReference type="Rhea" id="RHEA:55040"/>
        <dbReference type="Rhea" id="RHEA-COMP:9623"/>
        <dbReference type="Rhea" id="RHEA-COMP:9685"/>
        <dbReference type="Rhea" id="RHEA-COMP:10800"/>
        <dbReference type="Rhea" id="RHEA-COMP:14074"/>
        <dbReference type="ChEBI" id="CHEBI:15378"/>
        <dbReference type="ChEBI" id="CHEBI:16526"/>
        <dbReference type="ChEBI" id="CHEBI:64479"/>
        <dbReference type="ChEBI" id="CHEBI:78449"/>
        <dbReference type="ChEBI" id="CHEBI:83989"/>
        <dbReference type="ChEBI" id="CHEBI:138538"/>
        <dbReference type="EC" id="2.3.1.179"/>
    </reaction>
</comment>
<accession>A0A0B1R6Q3</accession>
<dbReference type="SMART" id="SM00825">
    <property type="entry name" value="PKS_KS"/>
    <property type="match status" value="1"/>
</dbReference>
<dbReference type="EC" id="2.3.1.179" evidence="3 11"/>
<comment type="pathway">
    <text evidence="1 11">Lipid metabolism; fatty acid biosynthesis.</text>
</comment>
<keyword evidence="7" id="KW-0276">Fatty acid metabolism</keyword>
<dbReference type="Pfam" id="PF00109">
    <property type="entry name" value="ketoacyl-synt"/>
    <property type="match status" value="1"/>
</dbReference>
<evidence type="ECO:0000256" key="1">
    <source>
        <dbReference type="ARBA" id="ARBA00005194"/>
    </source>
</evidence>
<dbReference type="UniPathway" id="UPA00094"/>
<dbReference type="EMBL" id="JTJJ01000069">
    <property type="protein sequence ID" value="KHJ66770.1"/>
    <property type="molecule type" value="Genomic_DNA"/>
</dbReference>
<name>A0A0B1R6Q3_9GAMM</name>
<dbReference type="InterPro" id="IPR016039">
    <property type="entry name" value="Thiolase-like"/>
</dbReference>
<dbReference type="InterPro" id="IPR018201">
    <property type="entry name" value="Ketoacyl_synth_AS"/>
</dbReference>
<evidence type="ECO:0000256" key="2">
    <source>
        <dbReference type="ARBA" id="ARBA00008467"/>
    </source>
</evidence>
<evidence type="ECO:0000256" key="12">
    <source>
        <dbReference type="PIRSR" id="PIRSR000447-1"/>
    </source>
</evidence>
<evidence type="ECO:0000256" key="6">
    <source>
        <dbReference type="ARBA" id="ARBA00022679"/>
    </source>
</evidence>
<evidence type="ECO:0000256" key="7">
    <source>
        <dbReference type="ARBA" id="ARBA00022832"/>
    </source>
</evidence>
<dbReference type="SUPFAM" id="SSF53901">
    <property type="entry name" value="Thiolase-like"/>
    <property type="match status" value="2"/>
</dbReference>
<evidence type="ECO:0000256" key="4">
    <source>
        <dbReference type="ARBA" id="ARBA00014657"/>
    </source>
</evidence>
<organism evidence="15 16">
    <name type="scientific">Pantoea rodasii</name>
    <dbReference type="NCBI Taxonomy" id="1076549"/>
    <lineage>
        <taxon>Bacteria</taxon>
        <taxon>Pseudomonadati</taxon>
        <taxon>Pseudomonadota</taxon>
        <taxon>Gammaproteobacteria</taxon>
        <taxon>Enterobacterales</taxon>
        <taxon>Erwiniaceae</taxon>
        <taxon>Pantoea</taxon>
    </lineage>
</organism>
<dbReference type="AlphaFoldDB" id="A0A0B1R6Q3"/>
<dbReference type="GO" id="GO:0005829">
    <property type="term" value="C:cytosol"/>
    <property type="evidence" value="ECO:0007669"/>
    <property type="project" value="TreeGrafter"/>
</dbReference>
<keyword evidence="10 11" id="KW-0012">Acyltransferase</keyword>
<keyword evidence="8" id="KW-0443">Lipid metabolism</keyword>
<dbReference type="PROSITE" id="PS00606">
    <property type="entry name" value="KS3_1"/>
    <property type="match status" value="1"/>
</dbReference>
<evidence type="ECO:0000256" key="13">
    <source>
        <dbReference type="RuleBase" id="RU003694"/>
    </source>
</evidence>
<dbReference type="InterPro" id="IPR014031">
    <property type="entry name" value="Ketoacyl_synth_C"/>
</dbReference>
<dbReference type="PIRSF" id="PIRSF000447">
    <property type="entry name" value="KAS_II"/>
    <property type="match status" value="1"/>
</dbReference>
<dbReference type="PANTHER" id="PTHR11712:SF336">
    <property type="entry name" value="3-OXOACYL-[ACYL-CARRIER-PROTEIN] SYNTHASE, MITOCHONDRIAL"/>
    <property type="match status" value="1"/>
</dbReference>
<evidence type="ECO:0000256" key="5">
    <source>
        <dbReference type="ARBA" id="ARBA00022516"/>
    </source>
</evidence>
<comment type="catalytic activity">
    <reaction evidence="11">
        <text>a fatty acyl-[ACP] + malonyl-[ACP] + H(+) = a 3-oxoacyl-[ACP] + holo-[ACP] + CO2</text>
        <dbReference type="Rhea" id="RHEA:22836"/>
        <dbReference type="Rhea" id="RHEA-COMP:9623"/>
        <dbReference type="Rhea" id="RHEA-COMP:9685"/>
        <dbReference type="Rhea" id="RHEA-COMP:9916"/>
        <dbReference type="Rhea" id="RHEA-COMP:14125"/>
        <dbReference type="ChEBI" id="CHEBI:15378"/>
        <dbReference type="ChEBI" id="CHEBI:16526"/>
        <dbReference type="ChEBI" id="CHEBI:64479"/>
        <dbReference type="ChEBI" id="CHEBI:78449"/>
        <dbReference type="ChEBI" id="CHEBI:78776"/>
        <dbReference type="ChEBI" id="CHEBI:138651"/>
    </reaction>
</comment>
<dbReference type="GO" id="GO:0004315">
    <property type="term" value="F:3-oxoacyl-[acyl-carrier-protein] synthase activity"/>
    <property type="evidence" value="ECO:0007669"/>
    <property type="project" value="UniProtKB-UniRule"/>
</dbReference>
<evidence type="ECO:0000313" key="15">
    <source>
        <dbReference type="EMBL" id="KHJ66770.1"/>
    </source>
</evidence>
<dbReference type="InterPro" id="IPR000794">
    <property type="entry name" value="Beta-ketoacyl_synthase"/>
</dbReference>
<evidence type="ECO:0000256" key="9">
    <source>
        <dbReference type="ARBA" id="ARBA00023160"/>
    </source>
</evidence>
<dbReference type="PANTHER" id="PTHR11712">
    <property type="entry name" value="POLYKETIDE SYNTHASE-RELATED"/>
    <property type="match status" value="1"/>
</dbReference>
<protein>
    <recommendedName>
        <fullName evidence="4 11">3-oxoacyl-[acyl-carrier-protein] synthase 2</fullName>
        <ecNumber evidence="3 11">2.3.1.179</ecNumber>
    </recommendedName>
</protein>
<reference evidence="15 16" key="1">
    <citation type="submission" date="2014-11" db="EMBL/GenBank/DDBJ databases">
        <title>Genome sequencing of Pantoea rodasii ND03.</title>
        <authorList>
            <person name="Muhamad Yunos N.Y."/>
            <person name="Chan K.-G."/>
        </authorList>
    </citation>
    <scope>NUCLEOTIDE SEQUENCE [LARGE SCALE GENOMIC DNA]</scope>
    <source>
        <strain evidence="15 16">ND03</strain>
    </source>
</reference>
<dbReference type="Gene3D" id="3.40.47.10">
    <property type="match status" value="1"/>
</dbReference>
<dbReference type="Proteomes" id="UP000030853">
    <property type="component" value="Unassembled WGS sequence"/>
</dbReference>
<dbReference type="NCBIfam" id="NF004970">
    <property type="entry name" value="PRK06333.1"/>
    <property type="match status" value="1"/>
</dbReference>
<dbReference type="FunFam" id="3.40.47.10:FF:000009">
    <property type="entry name" value="3-oxoacyl-[acyl-carrier-protein] synthase 2"/>
    <property type="match status" value="1"/>
</dbReference>
<dbReference type="GO" id="GO:0006633">
    <property type="term" value="P:fatty acid biosynthetic process"/>
    <property type="evidence" value="ECO:0007669"/>
    <property type="project" value="UniProtKB-UniRule"/>
</dbReference>
<dbReference type="Pfam" id="PF02801">
    <property type="entry name" value="Ketoacyl-synt_C"/>
    <property type="match status" value="1"/>
</dbReference>
<keyword evidence="9 11" id="KW-0275">Fatty acid biosynthesis</keyword>